<dbReference type="GO" id="GO:0017004">
    <property type="term" value="P:cytochrome complex assembly"/>
    <property type="evidence" value="ECO:0007669"/>
    <property type="project" value="UniProtKB-KW"/>
</dbReference>
<evidence type="ECO:0000313" key="6">
    <source>
        <dbReference type="EMBL" id="RPE14206.1"/>
    </source>
</evidence>
<proteinExistence type="predicted"/>
<dbReference type="GO" id="GO:0016491">
    <property type="term" value="F:oxidoreductase activity"/>
    <property type="evidence" value="ECO:0007669"/>
    <property type="project" value="InterPro"/>
</dbReference>
<keyword evidence="2" id="KW-0201">Cytochrome c-type biogenesis</keyword>
<keyword evidence="4" id="KW-0676">Redox-active center</keyword>
<dbReference type="PANTHER" id="PTHR42852:SF6">
    <property type="entry name" value="THIOL:DISULFIDE INTERCHANGE PROTEIN DSBE"/>
    <property type="match status" value="1"/>
</dbReference>
<dbReference type="Gene3D" id="3.40.30.10">
    <property type="entry name" value="Glutaredoxin"/>
    <property type="match status" value="1"/>
</dbReference>
<dbReference type="CDD" id="cd02966">
    <property type="entry name" value="TlpA_like_family"/>
    <property type="match status" value="1"/>
</dbReference>
<dbReference type="InterPro" id="IPR050553">
    <property type="entry name" value="Thioredoxin_ResA/DsbE_sf"/>
</dbReference>
<reference evidence="6 7" key="1">
    <citation type="submission" date="2018-11" db="EMBL/GenBank/DDBJ databases">
        <title>Chitinophaga lutea sp.nov., isolate from arsenic contaminated soil.</title>
        <authorList>
            <person name="Zong Y."/>
        </authorList>
    </citation>
    <scope>NUCLEOTIDE SEQUENCE [LARGE SCALE GENOMIC DNA]</scope>
    <source>
        <strain evidence="6 7">ZY74</strain>
    </source>
</reference>
<dbReference type="AlphaFoldDB" id="A0A3N4Q2A4"/>
<evidence type="ECO:0000313" key="7">
    <source>
        <dbReference type="Proteomes" id="UP000278351"/>
    </source>
</evidence>
<gene>
    <name evidence="6" type="ORF">EGT74_12085</name>
</gene>
<feature type="domain" description="Thioredoxin" evidence="5">
    <location>
        <begin position="372"/>
        <end position="549"/>
    </location>
</feature>
<dbReference type="SUPFAM" id="SSF52833">
    <property type="entry name" value="Thioredoxin-like"/>
    <property type="match status" value="1"/>
</dbReference>
<dbReference type="InterPro" id="IPR013766">
    <property type="entry name" value="Thioredoxin_domain"/>
</dbReference>
<organism evidence="6 7">
    <name type="scientific">Chitinophaga lutea</name>
    <dbReference type="NCBI Taxonomy" id="2488634"/>
    <lineage>
        <taxon>Bacteria</taxon>
        <taxon>Pseudomonadati</taxon>
        <taxon>Bacteroidota</taxon>
        <taxon>Chitinophagia</taxon>
        <taxon>Chitinophagales</taxon>
        <taxon>Chitinophagaceae</taxon>
        <taxon>Chitinophaga</taxon>
    </lineage>
</organism>
<sequence length="550" mass="63326">MGLYQSGTITGNGNESSGAQENTRALLALHPFFVCPSPFPAVSSHFQQYGIPPPYYWNMKKILILLFLSATVPAWAQFQLKGKILHYSGKDSLAINIPLIYGFHPENTVRIPVAGDGTFNIALPAQSIRFASLYYQRRSYSLLLSPGKELTVQWDEQNKQLQPLSGSALQENTLLRKINFDETPFFLQHETGLMPLDELNSTIRQPYFHQQQQKTNTVQASDLPWSYKKLIAAELRYLTFNHLNDLARSNMRNRAALDSFIISVFDSSRIEPEVWPAGPQYFAFAGNYVRYLETKAFRQIKKENIPSSEPIPYFGISLDSATVLVNKYGKPYWRWIGSLQNFPPDVTEVYNYQQIINLYQYKDLTQAQHLAAAFRQRFPASRFNPDIDQKINGLRQMLAQHASNKDIVVIDSVRSIYDVIKTLKGKVVYLDVWGTWCGPCKEQLKHTGPLKAAFKNKAVAFVYLDMDEDHRENTWREFIKVNGLAGIHFRKNRQTIAPIWKELLAEHPDKREYYPQYFIFDKTGKPAVAKAFQPDDKEKLYRQIEEVLAR</sequence>
<evidence type="ECO:0000256" key="4">
    <source>
        <dbReference type="ARBA" id="ARBA00023284"/>
    </source>
</evidence>
<dbReference type="Proteomes" id="UP000278351">
    <property type="component" value="Unassembled WGS sequence"/>
</dbReference>
<dbReference type="Pfam" id="PF08534">
    <property type="entry name" value="Redoxin"/>
    <property type="match status" value="1"/>
</dbReference>
<evidence type="ECO:0000259" key="5">
    <source>
        <dbReference type="PROSITE" id="PS51352"/>
    </source>
</evidence>
<dbReference type="PANTHER" id="PTHR42852">
    <property type="entry name" value="THIOL:DISULFIDE INTERCHANGE PROTEIN DSBE"/>
    <property type="match status" value="1"/>
</dbReference>
<comment type="subcellular location">
    <subcellularLocation>
        <location evidence="1">Cell envelope</location>
    </subcellularLocation>
</comment>
<dbReference type="EMBL" id="RPDH01000001">
    <property type="protein sequence ID" value="RPE14206.1"/>
    <property type="molecule type" value="Genomic_DNA"/>
</dbReference>
<dbReference type="GO" id="GO:0030313">
    <property type="term" value="C:cell envelope"/>
    <property type="evidence" value="ECO:0007669"/>
    <property type="project" value="UniProtKB-SubCell"/>
</dbReference>
<keyword evidence="7" id="KW-1185">Reference proteome</keyword>
<protein>
    <recommendedName>
        <fullName evidence="5">Thioredoxin domain-containing protein</fullName>
    </recommendedName>
</protein>
<dbReference type="InterPro" id="IPR013740">
    <property type="entry name" value="Redoxin"/>
</dbReference>
<evidence type="ECO:0000256" key="1">
    <source>
        <dbReference type="ARBA" id="ARBA00004196"/>
    </source>
</evidence>
<name>A0A3N4Q2A4_9BACT</name>
<dbReference type="PROSITE" id="PS51352">
    <property type="entry name" value="THIOREDOXIN_2"/>
    <property type="match status" value="1"/>
</dbReference>
<dbReference type="InterPro" id="IPR036249">
    <property type="entry name" value="Thioredoxin-like_sf"/>
</dbReference>
<evidence type="ECO:0000256" key="2">
    <source>
        <dbReference type="ARBA" id="ARBA00022748"/>
    </source>
</evidence>
<comment type="caution">
    <text evidence="6">The sequence shown here is derived from an EMBL/GenBank/DDBJ whole genome shotgun (WGS) entry which is preliminary data.</text>
</comment>
<accession>A0A3N4Q2A4</accession>
<evidence type="ECO:0000256" key="3">
    <source>
        <dbReference type="ARBA" id="ARBA00023157"/>
    </source>
</evidence>
<keyword evidence="3" id="KW-1015">Disulfide bond</keyword>